<proteinExistence type="predicted"/>
<dbReference type="EMBL" id="NPDN01000002">
    <property type="protein sequence ID" value="PJZ26611.1"/>
    <property type="molecule type" value="Genomic_DNA"/>
</dbReference>
<dbReference type="Proteomes" id="UP000232196">
    <property type="component" value="Unassembled WGS sequence"/>
</dbReference>
<accession>A0A2M9XFX2</accession>
<feature type="transmembrane region" description="Helical" evidence="1">
    <location>
        <begin position="277"/>
        <end position="303"/>
    </location>
</feature>
<name>A0A2M9XFX2_9LEPT</name>
<feature type="transmembrane region" description="Helical" evidence="1">
    <location>
        <begin position="7"/>
        <end position="27"/>
    </location>
</feature>
<keyword evidence="1" id="KW-1133">Transmembrane helix</keyword>
<dbReference type="AlphaFoldDB" id="A0A2M9XFX2"/>
<keyword evidence="1" id="KW-0812">Transmembrane</keyword>
<evidence type="ECO:0000313" key="2">
    <source>
        <dbReference type="EMBL" id="PJZ26611.1"/>
    </source>
</evidence>
<evidence type="ECO:0000256" key="1">
    <source>
        <dbReference type="SAM" id="Phobius"/>
    </source>
</evidence>
<keyword evidence="1" id="KW-0472">Membrane</keyword>
<feature type="transmembrane region" description="Helical" evidence="1">
    <location>
        <begin position="198"/>
        <end position="219"/>
    </location>
</feature>
<comment type="caution">
    <text evidence="2">The sequence shown here is derived from an EMBL/GenBank/DDBJ whole genome shotgun (WGS) entry which is preliminary data.</text>
</comment>
<gene>
    <name evidence="2" type="ORF">CH357_03720</name>
</gene>
<sequence length="311" mass="34723">MNKKKIKFILTLLFVCISLGFFTFYLFRNYQNLPNIHWNVRTFLVSALSLCIYTANILIGGIIWFVLLKDYGAKMEWKEALGIISVSQFGKYLPGNVGQHVGRVVLANEKEVPIITTLQTLFIESAILAIAGISISILGFFSYSFQSFYDSRIIIVQLTLLALAALFLPKLFFFLVNRFAKGRLLKFMGGVQLRIPKFFTLVIVSILYIVTFFNIGIVLDLVAKVVFEYSDSNVFLLTTAFAWSWILGYLTPGAPAGLGVREAIIVASLASRFEPGIAIGLSVILRFITTIGDGAVFLVASYCRKKSSRVK</sequence>
<keyword evidence="3" id="KW-1185">Reference proteome</keyword>
<feature type="transmembrane region" description="Helical" evidence="1">
    <location>
        <begin position="121"/>
        <end position="141"/>
    </location>
</feature>
<evidence type="ECO:0008006" key="4">
    <source>
        <dbReference type="Google" id="ProtNLM"/>
    </source>
</evidence>
<feature type="transmembrane region" description="Helical" evidence="1">
    <location>
        <begin position="153"/>
        <end position="177"/>
    </location>
</feature>
<reference evidence="2 3" key="1">
    <citation type="submission" date="2017-07" db="EMBL/GenBank/DDBJ databases">
        <title>Leptospira spp. isolated from tropical soils.</title>
        <authorList>
            <person name="Thibeaux R."/>
            <person name="Iraola G."/>
            <person name="Ferres I."/>
            <person name="Bierque E."/>
            <person name="Girault D."/>
            <person name="Soupe-Gilbert M.-E."/>
            <person name="Picardeau M."/>
            <person name="Goarant C."/>
        </authorList>
    </citation>
    <scope>NUCLEOTIDE SEQUENCE [LARGE SCALE GENOMIC DNA]</scope>
    <source>
        <strain evidence="2 3">MCA1-C-A1</strain>
    </source>
</reference>
<feature type="transmembrane region" description="Helical" evidence="1">
    <location>
        <begin position="47"/>
        <end position="68"/>
    </location>
</feature>
<dbReference type="OrthoDB" id="2542372at2"/>
<organism evidence="2 3">
    <name type="scientific">Leptospira hartskeerlii</name>
    <dbReference type="NCBI Taxonomy" id="2023177"/>
    <lineage>
        <taxon>Bacteria</taxon>
        <taxon>Pseudomonadati</taxon>
        <taxon>Spirochaetota</taxon>
        <taxon>Spirochaetia</taxon>
        <taxon>Leptospirales</taxon>
        <taxon>Leptospiraceae</taxon>
        <taxon>Leptospira</taxon>
    </lineage>
</organism>
<protein>
    <recommendedName>
        <fullName evidence="4">TIGR00374 family protein</fullName>
    </recommendedName>
</protein>
<evidence type="ECO:0000313" key="3">
    <source>
        <dbReference type="Proteomes" id="UP000232196"/>
    </source>
</evidence>